<proteinExistence type="predicted"/>
<dbReference type="SUPFAM" id="SSF52777">
    <property type="entry name" value="CoA-dependent acyltransferases"/>
    <property type="match status" value="1"/>
</dbReference>
<dbReference type="EMBL" id="JBEPEK010000127">
    <property type="protein sequence ID" value="MER7181603.1"/>
    <property type="molecule type" value="Genomic_DNA"/>
</dbReference>
<dbReference type="Pfam" id="PF00668">
    <property type="entry name" value="Condensation"/>
    <property type="match status" value="1"/>
</dbReference>
<accession>A0ABV1WXV1</accession>
<dbReference type="InterPro" id="IPR001242">
    <property type="entry name" value="Condensation_dom"/>
</dbReference>
<feature type="domain" description="Condensation" evidence="1">
    <location>
        <begin position="12"/>
        <end position="94"/>
    </location>
</feature>
<name>A0ABV1WXV1_9ACTN</name>
<organism evidence="2 3">
    <name type="scientific">Streptomyces hyaluromycini</name>
    <dbReference type="NCBI Taxonomy" id="1377993"/>
    <lineage>
        <taxon>Bacteria</taxon>
        <taxon>Bacillati</taxon>
        <taxon>Actinomycetota</taxon>
        <taxon>Actinomycetes</taxon>
        <taxon>Kitasatosporales</taxon>
        <taxon>Streptomycetaceae</taxon>
        <taxon>Streptomyces</taxon>
    </lineage>
</organism>
<dbReference type="Gene3D" id="3.30.559.10">
    <property type="entry name" value="Chloramphenicol acetyltransferase-like domain"/>
    <property type="match status" value="1"/>
</dbReference>
<comment type="caution">
    <text evidence="2">The sequence shown here is derived from an EMBL/GenBank/DDBJ whole genome shotgun (WGS) entry which is preliminary data.</text>
</comment>
<sequence length="100" mass="10909">MSATPGHTGVQVPLSRDQERTWFVDQMSSSSSDYLIPLRLHFAGPLDRDALRRALEALVARHEVLRTGVLAAETGPVGMVRPVGLFRLRETEVGDAGALE</sequence>
<evidence type="ECO:0000313" key="3">
    <source>
        <dbReference type="Proteomes" id="UP001474181"/>
    </source>
</evidence>
<gene>
    <name evidence="2" type="ORF">ABT404_19320</name>
</gene>
<dbReference type="RefSeq" id="WP_350782531.1">
    <property type="nucleotide sequence ID" value="NZ_JBEPEK010000127.1"/>
</dbReference>
<dbReference type="InterPro" id="IPR023213">
    <property type="entry name" value="CAT-like_dom_sf"/>
</dbReference>
<evidence type="ECO:0000259" key="1">
    <source>
        <dbReference type="Pfam" id="PF00668"/>
    </source>
</evidence>
<protein>
    <submittedName>
        <fullName evidence="2">Condensation domain-containing protein</fullName>
    </submittedName>
</protein>
<dbReference type="Proteomes" id="UP001474181">
    <property type="component" value="Unassembled WGS sequence"/>
</dbReference>
<keyword evidence="3" id="KW-1185">Reference proteome</keyword>
<reference evidence="2 3" key="1">
    <citation type="submission" date="2024-06" db="EMBL/GenBank/DDBJ databases">
        <title>The Natural Products Discovery Center: Release of the First 8490 Sequenced Strains for Exploring Actinobacteria Biosynthetic Diversity.</title>
        <authorList>
            <person name="Kalkreuter E."/>
            <person name="Kautsar S.A."/>
            <person name="Yang D."/>
            <person name="Bader C.D."/>
            <person name="Teijaro C.N."/>
            <person name="Fluegel L."/>
            <person name="Davis C.M."/>
            <person name="Simpson J.R."/>
            <person name="Lauterbach L."/>
            <person name="Steele A.D."/>
            <person name="Gui C."/>
            <person name="Meng S."/>
            <person name="Li G."/>
            <person name="Viehrig K."/>
            <person name="Ye F."/>
            <person name="Su P."/>
            <person name="Kiefer A.F."/>
            <person name="Nichols A."/>
            <person name="Cepeda A.J."/>
            <person name="Yan W."/>
            <person name="Fan B."/>
            <person name="Jiang Y."/>
            <person name="Adhikari A."/>
            <person name="Zheng C.-J."/>
            <person name="Schuster L."/>
            <person name="Cowan T.M."/>
            <person name="Smanski M.J."/>
            <person name="Chevrette M.G."/>
            <person name="De Carvalho L.P.S."/>
            <person name="Shen B."/>
        </authorList>
    </citation>
    <scope>NUCLEOTIDE SEQUENCE [LARGE SCALE GENOMIC DNA]</scope>
    <source>
        <strain evidence="2 3">NPDC000234</strain>
    </source>
</reference>
<feature type="non-terminal residue" evidence="2">
    <location>
        <position position="100"/>
    </location>
</feature>
<evidence type="ECO:0000313" key="2">
    <source>
        <dbReference type="EMBL" id="MER7181603.1"/>
    </source>
</evidence>